<sequence length="296" mass="33353">MNTLLESQLEQIATRKRKPRPVRPSITTESRYNAELQRIVRAVRADIDAALIPMIKALERDYIADSWVDVISGGFRSLLAKWNSEQYRVLANRLASQFVQAANTKNDRKFKNSLGIEVQGLGVNIYGGSPELQDYLAASAYDNALLIKSIPAQYLGQVESLVMTNMRAGLRPSAITRQLQQQFGITQRRAKFIARDQTSKINGDLNEKRQKAIGGEYFQWLSSDDERVRHNHRVIANRVTAYGKGIYRWDNLPLSEKGEPIKPGSDYNCRCVGVMVSAAQVEENKKQGRTAPGVKR</sequence>
<protein>
    <submittedName>
        <fullName evidence="2">Gp25 putative head protein</fullName>
    </submittedName>
</protein>
<proteinExistence type="predicted"/>
<dbReference type="Proteomes" id="UP000001862">
    <property type="component" value="Segment"/>
</dbReference>
<feature type="domain" description="Phage head morphogenesis" evidence="1">
    <location>
        <begin position="157"/>
        <end position="272"/>
    </location>
</feature>
<dbReference type="GeneID" id="6779462"/>
<dbReference type="InterPro" id="IPR006528">
    <property type="entry name" value="Phage_head_morphogenesis_dom"/>
</dbReference>
<gene>
    <name evidence="2" type="ORF">phiPLPE_25</name>
</gene>
<keyword evidence="3" id="KW-1185">Reference proteome</keyword>
<evidence type="ECO:0000313" key="2">
    <source>
        <dbReference type="EMBL" id="ACG60347.1"/>
    </source>
</evidence>
<dbReference type="KEGG" id="vg:6779462"/>
<dbReference type="OrthoDB" id="14625at10239"/>
<organism evidence="2 3">
    <name type="scientific">Iodobacter phage PhiPLPE</name>
    <dbReference type="NCBI Taxonomy" id="551895"/>
    <lineage>
        <taxon>Viruses</taxon>
        <taxon>Duplodnaviria</taxon>
        <taxon>Heunggongvirae</taxon>
        <taxon>Uroviricota</taxon>
        <taxon>Caudoviricetes</taxon>
        <taxon>Iodovirus</taxon>
        <taxon>Iodovirus PLPE</taxon>
    </lineage>
</organism>
<evidence type="ECO:0000313" key="3">
    <source>
        <dbReference type="Proteomes" id="UP000001862"/>
    </source>
</evidence>
<dbReference type="Pfam" id="PF04233">
    <property type="entry name" value="Phage_Mu_F"/>
    <property type="match status" value="1"/>
</dbReference>
<dbReference type="EMBL" id="EU876853">
    <property type="protein sequence ID" value="ACG60347.1"/>
    <property type="molecule type" value="Genomic_DNA"/>
</dbReference>
<reference evidence="3" key="1">
    <citation type="journal article" date="2009" name="Environ. Microbiol. Rep.">
        <title>Isolation and genomic characterization of the first phage infecting Iodobacteria: ?PLPE, a myovirus having a novel set of features.</title>
        <authorList>
            <person name="Leblanc C."/>
            <person name="Caumont-Sarcos A."/>
            <person name="Comeau A.M."/>
            <person name="Krisch H.M."/>
        </authorList>
    </citation>
    <scope>NUCLEOTIDE SEQUENCE [LARGE SCALE GENOMIC DNA]</scope>
</reference>
<dbReference type="RefSeq" id="YP_002128459.1">
    <property type="nucleotide sequence ID" value="NC_011142.1"/>
</dbReference>
<accession>B5AX44</accession>
<evidence type="ECO:0000259" key="1">
    <source>
        <dbReference type="Pfam" id="PF04233"/>
    </source>
</evidence>
<name>B5AX44_9CAUD</name>
<dbReference type="NCBIfam" id="TIGR01641">
    <property type="entry name" value="phageSPP1_gp7"/>
    <property type="match status" value="1"/>
</dbReference>